<dbReference type="GO" id="GO:0000256">
    <property type="term" value="P:allantoin catabolic process"/>
    <property type="evidence" value="ECO:0007669"/>
    <property type="project" value="InterPro"/>
</dbReference>
<evidence type="ECO:0000256" key="1">
    <source>
        <dbReference type="ARBA" id="ARBA00001314"/>
    </source>
</evidence>
<evidence type="ECO:0000256" key="9">
    <source>
        <dbReference type="ARBA" id="ARBA00056910"/>
    </source>
</evidence>
<accession>A0A067MZX2</accession>
<evidence type="ECO:0000256" key="6">
    <source>
        <dbReference type="ARBA" id="ARBA00022801"/>
    </source>
</evidence>
<evidence type="ECO:0000313" key="13">
    <source>
        <dbReference type="EMBL" id="KDQ21283.1"/>
    </source>
</evidence>
<evidence type="ECO:0000259" key="12">
    <source>
        <dbReference type="Pfam" id="PF03561"/>
    </source>
</evidence>
<comment type="catalytic activity">
    <reaction evidence="8">
        <text>(S)-ureidoglycolate = urea + glyoxylate</text>
        <dbReference type="Rhea" id="RHEA:11304"/>
        <dbReference type="ChEBI" id="CHEBI:16199"/>
        <dbReference type="ChEBI" id="CHEBI:36655"/>
        <dbReference type="ChEBI" id="CHEBI:57296"/>
        <dbReference type="EC" id="4.3.2.3"/>
    </reaction>
</comment>
<dbReference type="STRING" id="930990.A0A067MZX2"/>
<evidence type="ECO:0000256" key="4">
    <source>
        <dbReference type="ARBA" id="ARBA00012170"/>
    </source>
</evidence>
<dbReference type="EMBL" id="KL198016">
    <property type="protein sequence ID" value="KDQ21283.1"/>
    <property type="molecule type" value="Genomic_DNA"/>
</dbReference>
<feature type="region of interest" description="Disordered" evidence="11">
    <location>
        <begin position="353"/>
        <end position="387"/>
    </location>
</feature>
<dbReference type="HOGENOM" id="CLU_018495_0_0_1"/>
<dbReference type="AlphaFoldDB" id="A0A067MZX2"/>
<dbReference type="Gene3D" id="2.60.120.260">
    <property type="entry name" value="Galactose-binding domain-like"/>
    <property type="match status" value="2"/>
</dbReference>
<dbReference type="CDD" id="cd20298">
    <property type="entry name" value="cupin_UAH"/>
    <property type="match status" value="1"/>
</dbReference>
<dbReference type="InterPro" id="IPR008979">
    <property type="entry name" value="Galactose-bd-like_sf"/>
</dbReference>
<dbReference type="GO" id="GO:0004037">
    <property type="term" value="F:allantoicase activity"/>
    <property type="evidence" value="ECO:0007669"/>
    <property type="project" value="UniProtKB-EC"/>
</dbReference>
<dbReference type="InterPro" id="IPR015908">
    <property type="entry name" value="Allantoicase_dom"/>
</dbReference>
<keyword evidence="6" id="KW-0378">Hydrolase</keyword>
<reference evidence="14" key="1">
    <citation type="journal article" date="2014" name="Proc. Natl. Acad. Sci. U.S.A.">
        <title>Extensive sampling of basidiomycete genomes demonstrates inadequacy of the white-rot/brown-rot paradigm for wood decay fungi.</title>
        <authorList>
            <person name="Riley R."/>
            <person name="Salamov A.A."/>
            <person name="Brown D.W."/>
            <person name="Nagy L.G."/>
            <person name="Floudas D."/>
            <person name="Held B.W."/>
            <person name="Levasseur A."/>
            <person name="Lombard V."/>
            <person name="Morin E."/>
            <person name="Otillar R."/>
            <person name="Lindquist E.A."/>
            <person name="Sun H."/>
            <person name="LaButti K.M."/>
            <person name="Schmutz J."/>
            <person name="Jabbour D."/>
            <person name="Luo H."/>
            <person name="Baker S.E."/>
            <person name="Pisabarro A.G."/>
            <person name="Walton J.D."/>
            <person name="Blanchette R.A."/>
            <person name="Henrissat B."/>
            <person name="Martin F."/>
            <person name="Cullen D."/>
            <person name="Hibbett D.S."/>
            <person name="Grigoriev I.V."/>
        </authorList>
    </citation>
    <scope>NUCLEOTIDE SEQUENCE [LARGE SCALE GENOMIC DNA]</scope>
    <source>
        <strain evidence="14">FD-172 SS1</strain>
    </source>
</reference>
<comment type="similarity">
    <text evidence="2">Belongs to the allantoicase family.</text>
</comment>
<keyword evidence="14" id="KW-1185">Reference proteome</keyword>
<evidence type="ECO:0000256" key="3">
    <source>
        <dbReference type="ARBA" id="ARBA00011738"/>
    </source>
</evidence>
<feature type="domain" description="Allantoicase" evidence="12">
    <location>
        <begin position="32"/>
        <end position="183"/>
    </location>
</feature>
<dbReference type="OrthoDB" id="10266039at2759"/>
<keyword evidence="5" id="KW-0659">Purine metabolism</keyword>
<dbReference type="FunFam" id="2.60.120.260:FF:000059">
    <property type="entry name" value="Probable allantoicase"/>
    <property type="match status" value="1"/>
</dbReference>
<dbReference type="PANTHER" id="PTHR12045">
    <property type="entry name" value="ALLANTOICASE"/>
    <property type="match status" value="1"/>
</dbReference>
<dbReference type="FunCoup" id="A0A067MZX2">
    <property type="interactions" value="41"/>
</dbReference>
<evidence type="ECO:0000256" key="7">
    <source>
        <dbReference type="ARBA" id="ARBA00023239"/>
    </source>
</evidence>
<dbReference type="InterPro" id="IPR005164">
    <property type="entry name" value="Allantoicase"/>
</dbReference>
<dbReference type="InParanoid" id="A0A067MZX2"/>
<protein>
    <recommendedName>
        <fullName evidence="4">allantoicase</fullName>
        <ecNumber evidence="4">3.5.3.4</ecNumber>
    </recommendedName>
</protein>
<dbReference type="EC" id="3.5.3.4" evidence="4"/>
<evidence type="ECO:0000256" key="11">
    <source>
        <dbReference type="SAM" id="MobiDB-lite"/>
    </source>
</evidence>
<dbReference type="GO" id="GO:0006144">
    <property type="term" value="P:purine nucleobase metabolic process"/>
    <property type="evidence" value="ECO:0007669"/>
    <property type="project" value="UniProtKB-KW"/>
</dbReference>
<dbReference type="InterPro" id="IPR047233">
    <property type="entry name" value="UAH_cupin"/>
</dbReference>
<dbReference type="SUPFAM" id="SSF51182">
    <property type="entry name" value="RmlC-like cupins"/>
    <property type="match status" value="1"/>
</dbReference>
<dbReference type="Gene3D" id="2.60.120.480">
    <property type="entry name" value="Ureidoglycolate hydrolase"/>
    <property type="match status" value="1"/>
</dbReference>
<evidence type="ECO:0000313" key="14">
    <source>
        <dbReference type="Proteomes" id="UP000027195"/>
    </source>
</evidence>
<dbReference type="HAMAP" id="MF_00813">
    <property type="entry name" value="Allantoicase"/>
    <property type="match status" value="1"/>
</dbReference>
<dbReference type="Pfam" id="PF03561">
    <property type="entry name" value="Allantoicase"/>
    <property type="match status" value="2"/>
</dbReference>
<comment type="subunit">
    <text evidence="3">Homodimer.</text>
</comment>
<dbReference type="FunFam" id="2.60.120.260:FF:000078">
    <property type="entry name" value="DAL2p Allantoicase"/>
    <property type="match status" value="1"/>
</dbReference>
<comment type="catalytic activity">
    <reaction evidence="1">
        <text>allantoate + H2O = (S)-ureidoglycolate + urea</text>
        <dbReference type="Rhea" id="RHEA:11016"/>
        <dbReference type="ChEBI" id="CHEBI:15377"/>
        <dbReference type="ChEBI" id="CHEBI:16199"/>
        <dbReference type="ChEBI" id="CHEBI:17536"/>
        <dbReference type="ChEBI" id="CHEBI:57296"/>
        <dbReference type="EC" id="3.5.3.4"/>
    </reaction>
</comment>
<dbReference type="InterPro" id="IPR007247">
    <property type="entry name" value="Ureidogly_lyase"/>
</dbReference>
<evidence type="ECO:0000256" key="10">
    <source>
        <dbReference type="ARBA" id="ARBA00060607"/>
    </source>
</evidence>
<dbReference type="Pfam" id="PF04115">
    <property type="entry name" value="Ureidogly_lyase"/>
    <property type="match status" value="1"/>
</dbReference>
<name>A0A067MZX2_BOTB1</name>
<evidence type="ECO:0000256" key="8">
    <source>
        <dbReference type="ARBA" id="ARBA00047684"/>
    </source>
</evidence>
<dbReference type="Proteomes" id="UP000027195">
    <property type="component" value="Unassembled WGS sequence"/>
</dbReference>
<evidence type="ECO:0000256" key="5">
    <source>
        <dbReference type="ARBA" id="ARBA00022631"/>
    </source>
</evidence>
<dbReference type="InterPro" id="IPR024060">
    <property type="entry name" value="Ureidoglycolate_lyase_dom_sf"/>
</dbReference>
<organism evidence="13 14">
    <name type="scientific">Botryobasidium botryosum (strain FD-172 SS1)</name>
    <dbReference type="NCBI Taxonomy" id="930990"/>
    <lineage>
        <taxon>Eukaryota</taxon>
        <taxon>Fungi</taxon>
        <taxon>Dikarya</taxon>
        <taxon>Basidiomycota</taxon>
        <taxon>Agaricomycotina</taxon>
        <taxon>Agaricomycetes</taxon>
        <taxon>Cantharellales</taxon>
        <taxon>Botryobasidiaceae</taxon>
        <taxon>Botryobasidium</taxon>
    </lineage>
</organism>
<dbReference type="NCBIfam" id="TIGR02961">
    <property type="entry name" value="allantoicase"/>
    <property type="match status" value="1"/>
</dbReference>
<dbReference type="SUPFAM" id="SSF49785">
    <property type="entry name" value="Galactose-binding domain-like"/>
    <property type="match status" value="2"/>
</dbReference>
<feature type="domain" description="Allantoicase" evidence="12">
    <location>
        <begin position="202"/>
        <end position="350"/>
    </location>
</feature>
<comment type="function">
    <text evidence="9">Utilization of purines as secondary nitrogen sources, when primary sources are limiting.</text>
</comment>
<gene>
    <name evidence="13" type="ORF">BOTBODRAFT_25706</name>
</gene>
<evidence type="ECO:0000256" key="2">
    <source>
        <dbReference type="ARBA" id="ARBA00009242"/>
    </source>
</evidence>
<dbReference type="GO" id="GO:0004848">
    <property type="term" value="F:ureidoglycolate hydrolase activity"/>
    <property type="evidence" value="ECO:0007669"/>
    <property type="project" value="InterPro"/>
</dbReference>
<keyword evidence="7" id="KW-0456">Lyase</keyword>
<dbReference type="InterPro" id="IPR011051">
    <property type="entry name" value="RmlC_Cupin_sf"/>
</dbReference>
<sequence>MSPAPHYDSVPLDDFASVFGATCIEISSVALGGKVVSVSDEFFAEASNLLKVPPAVSLKGQFGPKGALFDGWESRRHNPTYDWCCIKFGCPSGYITGFDIDTANFSGNEAPAASVQAMYAPESEGKVISENDSRWVELLPKVPLGPSSRHLFKITQTKQAYTHVKLNIYPDGGVGRFRVYGNVAPQLPPPSVLFDLAYVFSGARVILASDQHYGVGANLLLPGRGVDMGDGWETKRSRTPGHKDWVIIRLYISLRLADAGHLQHTEIDTAHFKGNFPESCEFHALRCADDTAALQAEEKEWTNILPRTKLGPHKQHFFQLENIANRLYTHVKVTIYPDGGIKRIRIIGTRDDHTIHNLSTPTPAPHLTPSATPTQSDERSPAPTSSRAALAHDALLPSVTIPALPLTAEAYAPFGAVIQAYADVHGAPRGVRITPANQGTAHKFHRLELVKSSYPTTSAGEGEPEPLTGITVFRVAPPEGLKLGGKFGVRLLERHRFMNQVLIPMGNGTWAGRDEPALEGARAYLVVVAKNGADDKPDLSTLRAFVASTAQGISYHEGIWHHPLISLESTIDFACVETQIGTPDNLLDCEIVSLDEHTQGDVPHVDIPSF</sequence>
<dbReference type="GO" id="GO:0050385">
    <property type="term" value="F:ureidoglycolate lyase activity"/>
    <property type="evidence" value="ECO:0007669"/>
    <property type="project" value="UniProtKB-EC"/>
</dbReference>
<dbReference type="PANTHER" id="PTHR12045:SF3">
    <property type="entry name" value="INACTIVE ALLANTOICASE-RELATED"/>
    <property type="match status" value="1"/>
</dbReference>
<proteinExistence type="inferred from homology"/>
<comment type="pathway">
    <text evidence="10">Nitrogen metabolism; (S)-allantoin degradation; (S)-ureidoglycolate from allantoate (aminidohydrolase route): step 1/1.</text>
</comment>